<evidence type="ECO:0000256" key="3">
    <source>
        <dbReference type="ARBA" id="ARBA00022630"/>
    </source>
</evidence>
<dbReference type="FunFam" id="3.50.50.60:FF:000228">
    <property type="entry name" value="FAD-containing monooxygenase EthA"/>
    <property type="match status" value="1"/>
</dbReference>
<keyword evidence="3" id="KW-0285">Flavoprotein</keyword>
<dbReference type="GO" id="GO:0050660">
    <property type="term" value="F:flavin adenine dinucleotide binding"/>
    <property type="evidence" value="ECO:0007669"/>
    <property type="project" value="InterPro"/>
</dbReference>
<dbReference type="InterPro" id="IPR036188">
    <property type="entry name" value="FAD/NAD-bd_sf"/>
</dbReference>
<dbReference type="Pfam" id="PF13450">
    <property type="entry name" value="NAD_binding_8"/>
    <property type="match status" value="1"/>
</dbReference>
<dbReference type="STRING" id="1844.UG56_012240"/>
<comment type="cofactor">
    <cofactor evidence="1">
        <name>FAD</name>
        <dbReference type="ChEBI" id="CHEBI:57692"/>
    </cofactor>
</comment>
<dbReference type="AlphaFoldDB" id="A0A1J4N4K5"/>
<organism evidence="8 9">
    <name type="scientific">Nocardioides luteus</name>
    <dbReference type="NCBI Taxonomy" id="1844"/>
    <lineage>
        <taxon>Bacteria</taxon>
        <taxon>Bacillati</taxon>
        <taxon>Actinomycetota</taxon>
        <taxon>Actinomycetes</taxon>
        <taxon>Propionibacteriales</taxon>
        <taxon>Nocardioidaceae</taxon>
        <taxon>Nocardioides</taxon>
    </lineage>
</organism>
<dbReference type="EMBL" id="JZDQ02000015">
    <property type="protein sequence ID" value="OIJ26484.1"/>
    <property type="molecule type" value="Genomic_DNA"/>
</dbReference>
<evidence type="ECO:0000313" key="9">
    <source>
        <dbReference type="Proteomes" id="UP000033772"/>
    </source>
</evidence>
<dbReference type="OrthoDB" id="5168853at2"/>
<gene>
    <name evidence="8" type="ORF">UG56_012240</name>
</gene>
<evidence type="ECO:0000256" key="6">
    <source>
        <dbReference type="ARBA" id="ARBA00023002"/>
    </source>
</evidence>
<proteinExistence type="inferred from homology"/>
<dbReference type="Proteomes" id="UP000033772">
    <property type="component" value="Unassembled WGS sequence"/>
</dbReference>
<comment type="similarity">
    <text evidence="2">Belongs to the FAD-binding monooxygenase family.</text>
</comment>
<dbReference type="PANTHER" id="PTHR43872:SF1">
    <property type="entry name" value="MONOOXYGENASE, PUTATIVE (AFU_ORTHOLOGUE AFUA_8G02570)-RELATED"/>
    <property type="match status" value="1"/>
</dbReference>
<dbReference type="SUPFAM" id="SSF51905">
    <property type="entry name" value="FAD/NAD(P)-binding domain"/>
    <property type="match status" value="1"/>
</dbReference>
<name>A0A1J4N4K5_9ACTN</name>
<dbReference type="PANTHER" id="PTHR43872">
    <property type="entry name" value="MONOOXYGENASE, PUTATIVE (AFU_ORTHOLOGUE AFUA_8G02570)-RELATED"/>
    <property type="match status" value="1"/>
</dbReference>
<comment type="caution">
    <text evidence="8">The sequence shown here is derived from an EMBL/GenBank/DDBJ whole genome shotgun (WGS) entry which is preliminary data.</text>
</comment>
<sequence length="504" mass="55844">MHVDVLIIGAGVSGIGAAAQLRERLPGKTLAILEQRDASGGTWDLFRYPGIRSDSDMFTFAFKWRPWESAQALADGHQIRDYLRQTAKDYGVDKLIRYGHKVTGAAWSTEDKRWTVSVETPDGPAEITADFLWNCTGYYDYANGYQPEFAGLDDYEGTFVHPQHWPEDLDYAGKKVVIIGSGATAVTLLPNLAGAGSDRAEKVTMLQRTPTYILSRPGQDAIASLLKTAPFKLLGKLPFKRVREKIGHETVRWENIVLTVGTYQLARRAPGVVKKAIRDQWINGLTARGGRPGMTKDEAIAYVDKHFNPPYNPWDQRICFVPDGDMMKSIREGYAEVVTDRIKTFVPKGIELESGETLEADIVISATGLNLRLFGGVDYTVDGEPINLPDQMAYKGLMITGMPNFAYTIGYTNASWTLKADLVTDYVIRLLDFMGENGYDVAAVTRDPSVEERPFMDLASGYIQRSLDQMPKAGDRAPWAAKQNYLVDMKALGAPVADGALKFS</sequence>
<keyword evidence="9" id="KW-1185">Reference proteome</keyword>
<keyword evidence="4" id="KW-0274">FAD</keyword>
<evidence type="ECO:0000256" key="1">
    <source>
        <dbReference type="ARBA" id="ARBA00001974"/>
    </source>
</evidence>
<dbReference type="InterPro" id="IPR051820">
    <property type="entry name" value="FAD-binding_MO"/>
</dbReference>
<keyword evidence="5" id="KW-0521">NADP</keyword>
<evidence type="ECO:0000313" key="8">
    <source>
        <dbReference type="EMBL" id="OIJ26484.1"/>
    </source>
</evidence>
<dbReference type="GO" id="GO:0050661">
    <property type="term" value="F:NADP binding"/>
    <property type="evidence" value="ECO:0007669"/>
    <property type="project" value="InterPro"/>
</dbReference>
<protein>
    <submittedName>
        <fullName evidence="8">FAD-containing monooxygenase EthA</fullName>
    </submittedName>
</protein>
<dbReference type="GO" id="GO:0004499">
    <property type="term" value="F:N,N-dimethylaniline monooxygenase activity"/>
    <property type="evidence" value="ECO:0007669"/>
    <property type="project" value="InterPro"/>
</dbReference>
<dbReference type="Gene3D" id="3.50.50.60">
    <property type="entry name" value="FAD/NAD(P)-binding domain"/>
    <property type="match status" value="3"/>
</dbReference>
<dbReference type="Pfam" id="PF00743">
    <property type="entry name" value="FMO-like"/>
    <property type="match status" value="1"/>
</dbReference>
<dbReference type="RefSeq" id="WP_045546943.1">
    <property type="nucleotide sequence ID" value="NZ_JZDQ02000015.1"/>
</dbReference>
<keyword evidence="6" id="KW-0560">Oxidoreductase</keyword>
<evidence type="ECO:0000256" key="2">
    <source>
        <dbReference type="ARBA" id="ARBA00010139"/>
    </source>
</evidence>
<accession>A0A1J4N4K5</accession>
<evidence type="ECO:0000256" key="7">
    <source>
        <dbReference type="ARBA" id="ARBA00023033"/>
    </source>
</evidence>
<dbReference type="InterPro" id="IPR020946">
    <property type="entry name" value="Flavin_mOase-like"/>
</dbReference>
<keyword evidence="7 8" id="KW-0503">Monooxygenase</keyword>
<evidence type="ECO:0000256" key="5">
    <source>
        <dbReference type="ARBA" id="ARBA00022857"/>
    </source>
</evidence>
<evidence type="ECO:0000256" key="4">
    <source>
        <dbReference type="ARBA" id="ARBA00022827"/>
    </source>
</evidence>
<reference evidence="8" key="1">
    <citation type="submission" date="2016-10" db="EMBL/GenBank/DDBJ databases">
        <title>Draft Genome Sequence of Nocardioides luteus Strain BAFB, an Alkane-Degrading Bacterium Isolated from JP-7 Polluted Soil.</title>
        <authorList>
            <person name="Brown L."/>
            <person name="Ruiz O.N."/>
            <person name="Gunasekera T."/>
        </authorList>
    </citation>
    <scope>NUCLEOTIDE SEQUENCE [LARGE SCALE GENOMIC DNA]</scope>
    <source>
        <strain evidence="8">BAFB</strain>
    </source>
</reference>